<dbReference type="STRING" id="450851.PHZ_c1516"/>
<dbReference type="NCBIfam" id="NF010448">
    <property type="entry name" value="PRK13874.1"/>
    <property type="match status" value="1"/>
</dbReference>
<dbReference type="KEGG" id="pzu:PHZ_c1516"/>
<dbReference type="HOGENOM" id="CLU_065326_1_0_5"/>
<evidence type="ECO:0000313" key="4">
    <source>
        <dbReference type="Proteomes" id="UP000001868"/>
    </source>
</evidence>
<organism evidence="3 4">
    <name type="scientific">Phenylobacterium zucineum (strain HLK1)</name>
    <dbReference type="NCBI Taxonomy" id="450851"/>
    <lineage>
        <taxon>Bacteria</taxon>
        <taxon>Pseudomonadati</taxon>
        <taxon>Pseudomonadota</taxon>
        <taxon>Alphaproteobacteria</taxon>
        <taxon>Caulobacterales</taxon>
        <taxon>Caulobacteraceae</taxon>
        <taxon>Phenylobacterium</taxon>
    </lineage>
</organism>
<feature type="signal peptide" evidence="2">
    <location>
        <begin position="1"/>
        <end position="27"/>
    </location>
</feature>
<name>B4RAC0_PHEZH</name>
<reference evidence="3 4" key="1">
    <citation type="journal article" date="2008" name="BMC Genomics">
        <title>Complete genome of Phenylobacterium zucineum - a novel facultative intracellular bacterium isolated from human erythroleukemia cell line K562.</title>
        <authorList>
            <person name="Luo Y."/>
            <person name="Xu X."/>
            <person name="Ding Z."/>
            <person name="Liu Z."/>
            <person name="Zhang B."/>
            <person name="Yan Z."/>
            <person name="Sun J."/>
            <person name="Hu S."/>
            <person name="Hu X."/>
        </authorList>
    </citation>
    <scope>NUCLEOTIDE SEQUENCE [LARGE SCALE GENOMIC DNA]</scope>
    <source>
        <strain evidence="3 4">HLK1</strain>
    </source>
</reference>
<dbReference type="EMBL" id="CP000747">
    <property type="protein sequence ID" value="ACG77927.1"/>
    <property type="molecule type" value="Genomic_DNA"/>
</dbReference>
<dbReference type="NCBIfam" id="TIGR02780">
    <property type="entry name" value="TrbJ_Ti"/>
    <property type="match status" value="1"/>
</dbReference>
<gene>
    <name evidence="3" type="primary">trbJ</name>
    <name evidence="3" type="ordered locus">PHZ_c1516</name>
</gene>
<dbReference type="Proteomes" id="UP000001868">
    <property type="component" value="Chromosome"/>
</dbReference>
<evidence type="ECO:0000256" key="2">
    <source>
        <dbReference type="SAM" id="SignalP"/>
    </source>
</evidence>
<dbReference type="InterPro" id="IPR014147">
    <property type="entry name" value="T4SS_TrbJ"/>
</dbReference>
<feature type="chain" id="PRO_5002825187" evidence="2">
    <location>
        <begin position="28"/>
        <end position="244"/>
    </location>
</feature>
<evidence type="ECO:0000256" key="1">
    <source>
        <dbReference type="SAM" id="Coils"/>
    </source>
</evidence>
<dbReference type="eggNOG" id="COG5314">
    <property type="taxonomic scope" value="Bacteria"/>
</dbReference>
<keyword evidence="2" id="KW-0732">Signal</keyword>
<keyword evidence="1" id="KW-0175">Coiled coil</keyword>
<dbReference type="AlphaFoldDB" id="B4RAC0"/>
<accession>B4RAC0</accession>
<keyword evidence="4" id="KW-1185">Reference proteome</keyword>
<dbReference type="OrthoDB" id="9807335at2"/>
<protein>
    <submittedName>
        <fullName evidence="3">Conjugal transfer protein</fullName>
    </submittedName>
</protein>
<proteinExistence type="predicted"/>
<evidence type="ECO:0000313" key="3">
    <source>
        <dbReference type="EMBL" id="ACG77927.1"/>
    </source>
</evidence>
<dbReference type="RefSeq" id="WP_012522070.1">
    <property type="nucleotide sequence ID" value="NC_011144.1"/>
</dbReference>
<sequence>MKTRTPWLAALVCSTSLVLALPTPAGAQLTVYDPTNYASNVMQAARALEQINNQVRGLQNQALSLTNQARNLAQLPYSSLQTVQGNLGRISGLMQQAQRVAYDVQAIQREFGKNYTVSAGSRDADLVASANARWLNSAAAFQHSLQVQAGVVAGLPGARTELSNLVGASQGAAGILQATQAGNQLLALQSQQLTDLTAMMAAQGRAAALEQAERAASRAQAQEQFRRFVDRRQGYQAPPVEMYR</sequence>
<feature type="coiled-coil region" evidence="1">
    <location>
        <begin position="41"/>
        <end position="75"/>
    </location>
</feature>